<dbReference type="SUPFAM" id="SSF52540">
    <property type="entry name" value="P-loop containing nucleoside triphosphate hydrolases"/>
    <property type="match status" value="1"/>
</dbReference>
<dbReference type="GO" id="GO:0042626">
    <property type="term" value="F:ATPase-coupled transmembrane transporter activity"/>
    <property type="evidence" value="ECO:0007669"/>
    <property type="project" value="TreeGrafter"/>
</dbReference>
<dbReference type="EMBL" id="AZIL01003507">
    <property type="protein sequence ID" value="EWM20003.1"/>
    <property type="molecule type" value="Genomic_DNA"/>
</dbReference>
<evidence type="ECO:0000256" key="5">
    <source>
        <dbReference type="ARBA" id="ARBA00023136"/>
    </source>
</evidence>
<gene>
    <name evidence="7" type="ORF">Naga_102363g1</name>
</gene>
<dbReference type="PANTHER" id="PTHR48041:SF139">
    <property type="entry name" value="PROTEIN SCARLET"/>
    <property type="match status" value="1"/>
</dbReference>
<evidence type="ECO:0000256" key="4">
    <source>
        <dbReference type="ARBA" id="ARBA00022989"/>
    </source>
</evidence>
<dbReference type="GO" id="GO:0016020">
    <property type="term" value="C:membrane"/>
    <property type="evidence" value="ECO:0007669"/>
    <property type="project" value="UniProtKB-SubCell"/>
</dbReference>
<dbReference type="Proteomes" id="UP000019335">
    <property type="component" value="Unassembled WGS sequence"/>
</dbReference>
<dbReference type="Gene3D" id="3.40.50.300">
    <property type="entry name" value="P-loop containing nucleotide triphosphate hydrolases"/>
    <property type="match status" value="1"/>
</dbReference>
<dbReference type="Pfam" id="PF00005">
    <property type="entry name" value="ABC_tran"/>
    <property type="match status" value="1"/>
</dbReference>
<evidence type="ECO:0000259" key="6">
    <source>
        <dbReference type="Pfam" id="PF00005"/>
    </source>
</evidence>
<dbReference type="GO" id="GO:0005524">
    <property type="term" value="F:ATP binding"/>
    <property type="evidence" value="ECO:0007669"/>
    <property type="project" value="UniProtKB-KW"/>
</dbReference>
<evidence type="ECO:0000256" key="2">
    <source>
        <dbReference type="ARBA" id="ARBA00022448"/>
    </source>
</evidence>
<comment type="caution">
    <text evidence="7">The sequence shown here is derived from an EMBL/GenBank/DDBJ whole genome shotgun (WGS) entry which is preliminary data.</text>
</comment>
<dbReference type="OrthoDB" id="203144at2759"/>
<evidence type="ECO:0000313" key="7">
    <source>
        <dbReference type="EMBL" id="EWM20003.1"/>
    </source>
</evidence>
<keyword evidence="4" id="KW-1133">Transmembrane helix</keyword>
<keyword evidence="8" id="KW-1185">Reference proteome</keyword>
<keyword evidence="2" id="KW-0813">Transport</keyword>
<keyword evidence="7" id="KW-0547">Nucleotide-binding</keyword>
<proteinExistence type="predicted"/>
<feature type="domain" description="ABC transporter" evidence="6">
    <location>
        <begin position="13"/>
        <end position="92"/>
    </location>
</feature>
<comment type="subcellular location">
    <subcellularLocation>
        <location evidence="1">Membrane</location>
        <topology evidence="1">Multi-pass membrane protein</topology>
    </subcellularLocation>
</comment>
<dbReference type="InterPro" id="IPR050352">
    <property type="entry name" value="ABCG_transporters"/>
</dbReference>
<evidence type="ECO:0000313" key="8">
    <source>
        <dbReference type="Proteomes" id="UP000019335"/>
    </source>
</evidence>
<name>W7T950_9STRA</name>
<dbReference type="PANTHER" id="PTHR48041">
    <property type="entry name" value="ABC TRANSPORTER G FAMILY MEMBER 28"/>
    <property type="match status" value="1"/>
</dbReference>
<keyword evidence="7" id="KW-0067">ATP-binding</keyword>
<dbReference type="InterPro" id="IPR027417">
    <property type="entry name" value="P-loop_NTPase"/>
</dbReference>
<dbReference type="AlphaFoldDB" id="W7T950"/>
<sequence>MTSTFFAPPPDDAVRENLLFSAQLRLPVTIPLPEKKDRVEDTIELLGLWKCANSKIGTEMIRGVSGGERKRCSIGMELVVDPAVIFLDEPTSGLDAFTAFR</sequence>
<keyword evidence="5" id="KW-0472">Membrane</keyword>
<accession>W7T950</accession>
<keyword evidence="3" id="KW-0812">Transmembrane</keyword>
<protein>
    <submittedName>
        <fullName evidence="7">Atp-binding cassette sub-family g member 2</fullName>
    </submittedName>
</protein>
<organism evidence="7 8">
    <name type="scientific">Nannochloropsis gaditana</name>
    <dbReference type="NCBI Taxonomy" id="72520"/>
    <lineage>
        <taxon>Eukaryota</taxon>
        <taxon>Sar</taxon>
        <taxon>Stramenopiles</taxon>
        <taxon>Ochrophyta</taxon>
        <taxon>Eustigmatophyceae</taxon>
        <taxon>Eustigmatales</taxon>
        <taxon>Monodopsidaceae</taxon>
        <taxon>Nannochloropsis</taxon>
    </lineage>
</organism>
<reference evidence="7 8" key="1">
    <citation type="journal article" date="2014" name="Mol. Plant">
        <title>Chromosome Scale Genome Assembly and Transcriptome Profiling of Nannochloropsis gaditana in Nitrogen Depletion.</title>
        <authorList>
            <person name="Corteggiani Carpinelli E."/>
            <person name="Telatin A."/>
            <person name="Vitulo N."/>
            <person name="Forcato C."/>
            <person name="D'Angelo M."/>
            <person name="Schiavon R."/>
            <person name="Vezzi A."/>
            <person name="Giacometti G.M."/>
            <person name="Morosinotto T."/>
            <person name="Valle G."/>
        </authorList>
    </citation>
    <scope>NUCLEOTIDE SEQUENCE [LARGE SCALE GENOMIC DNA]</scope>
    <source>
        <strain evidence="7 8">B-31</strain>
    </source>
</reference>
<dbReference type="InterPro" id="IPR003439">
    <property type="entry name" value="ABC_transporter-like_ATP-bd"/>
</dbReference>
<evidence type="ECO:0000256" key="3">
    <source>
        <dbReference type="ARBA" id="ARBA00022692"/>
    </source>
</evidence>
<evidence type="ECO:0000256" key="1">
    <source>
        <dbReference type="ARBA" id="ARBA00004141"/>
    </source>
</evidence>
<dbReference type="GO" id="GO:0016887">
    <property type="term" value="F:ATP hydrolysis activity"/>
    <property type="evidence" value="ECO:0007669"/>
    <property type="project" value="InterPro"/>
</dbReference>